<reference evidence="1 2" key="1">
    <citation type="submission" date="2019-11" db="EMBL/GenBank/DDBJ databases">
        <title>Novel species isolated from a subtropical stream in China.</title>
        <authorList>
            <person name="Lu H."/>
        </authorList>
    </citation>
    <scope>NUCLEOTIDE SEQUENCE [LARGE SCALE GENOMIC DNA]</scope>
    <source>
        <strain evidence="1 2">FT92W</strain>
    </source>
</reference>
<dbReference type="EMBL" id="WKJJ01000013">
    <property type="protein sequence ID" value="MRV74062.1"/>
    <property type="molecule type" value="Genomic_DNA"/>
</dbReference>
<sequence length="599" mass="66652">MQKVDLNEFSFTRSFVFLRQNKRVKSKEIRRQLKEIKFRAGLENSAPIIVRHRVSLGTLPPTYGSVSLLLGETVRSPTFANGTLHERVLAYVLLIESEGYAAMQLRHLGTTDIEPLFNSYALVPYAQITSVLTNGANILKIVSKIINPAQSGLTGRAYEGNSLQNEMPQFGSGKTIPRSLKANDNGAMISVTASASRITTYGQAVNIDQVGKWFYQIRTLLEQNRRSTFLSRFAEPVDFATAIPNLAPSLVVFDALGLQHKIAQEGLVWRRKFRKQGERKLTRPVATSQMADYIVAQLSRNAIIKKNEFSFGKIDIGSSKIKVDLSAFRNFTLFDGKKDLALSTFVNSRELFSIYFDSPDHVYMSGAIYRDSGIVGEAQSVIAAIEGVDALARADREKIDLSRDVPHPDKINLDRFPDTSVFAIAEEAYQHALFIFCDDLGDEWADHIAVDSDNKTLSFIHSKHGELTTGASSLHEVVGQALKNMGNLLCLPSAMGRKIARYNRTYHGTQIPLVRRAPAGATAVQIEESVVQILSDNLLRREAVLCCSFLSAGEVIAQLTKLKDGQKVRPHIRQLLWLLSYFVAACKELSVVPRILCRK</sequence>
<comment type="caution">
    <text evidence="1">The sequence shown here is derived from an EMBL/GenBank/DDBJ whole genome shotgun (WGS) entry which is preliminary data.</text>
</comment>
<name>A0A7X2IQR8_9BURK</name>
<proteinExistence type="predicted"/>
<accession>A0A7X2IQR8</accession>
<evidence type="ECO:0000313" key="1">
    <source>
        <dbReference type="EMBL" id="MRV74062.1"/>
    </source>
</evidence>
<evidence type="ECO:0000313" key="2">
    <source>
        <dbReference type="Proteomes" id="UP000446768"/>
    </source>
</evidence>
<dbReference type="RefSeq" id="WP_154377291.1">
    <property type="nucleotide sequence ID" value="NZ_WKJJ01000013.1"/>
</dbReference>
<organism evidence="1 2">
    <name type="scientific">Pseudoduganella rivuli</name>
    <dbReference type="NCBI Taxonomy" id="2666085"/>
    <lineage>
        <taxon>Bacteria</taxon>
        <taxon>Pseudomonadati</taxon>
        <taxon>Pseudomonadota</taxon>
        <taxon>Betaproteobacteria</taxon>
        <taxon>Burkholderiales</taxon>
        <taxon>Oxalobacteraceae</taxon>
        <taxon>Telluria group</taxon>
        <taxon>Pseudoduganella</taxon>
    </lineage>
</organism>
<dbReference type="Proteomes" id="UP000446768">
    <property type="component" value="Unassembled WGS sequence"/>
</dbReference>
<protein>
    <submittedName>
        <fullName evidence="1">Uncharacterized protein</fullName>
    </submittedName>
</protein>
<gene>
    <name evidence="1" type="ORF">GJ700_20340</name>
</gene>
<dbReference type="AlphaFoldDB" id="A0A7X2IQR8"/>
<keyword evidence="2" id="KW-1185">Reference proteome</keyword>